<feature type="region of interest" description="Disordered" evidence="1">
    <location>
        <begin position="1"/>
        <end position="79"/>
    </location>
</feature>
<comment type="caution">
    <text evidence="2">The sequence shown here is derived from an EMBL/GenBank/DDBJ whole genome shotgun (WGS) entry which is preliminary data.</text>
</comment>
<proteinExistence type="predicted"/>
<feature type="compositionally biased region" description="Basic and acidic residues" evidence="1">
    <location>
        <begin position="1"/>
        <end position="12"/>
    </location>
</feature>
<sequence length="79" mass="8674">MERREGEDEGKKSTGHPKHMTGEPQRDSSRTTAPRAHASKMGMGARAQRGLLECPEKSTAPSYGSIENDFICEGMKQIP</sequence>
<evidence type="ECO:0000256" key="1">
    <source>
        <dbReference type="SAM" id="MobiDB-lite"/>
    </source>
</evidence>
<feature type="compositionally biased region" description="Basic and acidic residues" evidence="1">
    <location>
        <begin position="20"/>
        <end position="29"/>
    </location>
</feature>
<dbReference type="AlphaFoldDB" id="A0AA40KVB0"/>
<dbReference type="Proteomes" id="UP001177670">
    <property type="component" value="Unassembled WGS sequence"/>
</dbReference>
<reference evidence="2" key="1">
    <citation type="submission" date="2021-10" db="EMBL/GenBank/DDBJ databases">
        <title>Melipona bicolor Genome sequencing and assembly.</title>
        <authorList>
            <person name="Araujo N.S."/>
            <person name="Arias M.C."/>
        </authorList>
    </citation>
    <scope>NUCLEOTIDE SEQUENCE</scope>
    <source>
        <strain evidence="2">USP_2M_L1-L4_2017</strain>
        <tissue evidence="2">Whole body</tissue>
    </source>
</reference>
<organism evidence="2 3">
    <name type="scientific">Melipona bicolor</name>
    <dbReference type="NCBI Taxonomy" id="60889"/>
    <lineage>
        <taxon>Eukaryota</taxon>
        <taxon>Metazoa</taxon>
        <taxon>Ecdysozoa</taxon>
        <taxon>Arthropoda</taxon>
        <taxon>Hexapoda</taxon>
        <taxon>Insecta</taxon>
        <taxon>Pterygota</taxon>
        <taxon>Neoptera</taxon>
        <taxon>Endopterygota</taxon>
        <taxon>Hymenoptera</taxon>
        <taxon>Apocrita</taxon>
        <taxon>Aculeata</taxon>
        <taxon>Apoidea</taxon>
        <taxon>Anthophila</taxon>
        <taxon>Apidae</taxon>
        <taxon>Melipona</taxon>
    </lineage>
</organism>
<evidence type="ECO:0000313" key="3">
    <source>
        <dbReference type="Proteomes" id="UP001177670"/>
    </source>
</evidence>
<gene>
    <name evidence="2" type="ORF">K0M31_012023</name>
</gene>
<keyword evidence="3" id="KW-1185">Reference proteome</keyword>
<evidence type="ECO:0000313" key="2">
    <source>
        <dbReference type="EMBL" id="KAK1134241.1"/>
    </source>
</evidence>
<name>A0AA40KVB0_9HYME</name>
<protein>
    <submittedName>
        <fullName evidence="2">Uncharacterized protein</fullName>
    </submittedName>
</protein>
<accession>A0AA40KVB0</accession>
<dbReference type="EMBL" id="JAHYIQ010000003">
    <property type="protein sequence ID" value="KAK1134241.1"/>
    <property type="molecule type" value="Genomic_DNA"/>
</dbReference>